<dbReference type="RefSeq" id="WP_188692725.1">
    <property type="nucleotide sequence ID" value="NZ_BMIR01000007.1"/>
</dbReference>
<dbReference type="InterPro" id="IPR017871">
    <property type="entry name" value="ABC_transporter-like_CS"/>
</dbReference>
<feature type="domain" description="ABC transporter" evidence="10">
    <location>
        <begin position="334"/>
        <end position="569"/>
    </location>
</feature>
<dbReference type="CDD" id="cd18548">
    <property type="entry name" value="ABC_6TM_Tm287_like"/>
    <property type="match status" value="1"/>
</dbReference>
<name>A0A8J2VNQ5_9BACL</name>
<dbReference type="AlphaFoldDB" id="A0A8J2VNQ5"/>
<keyword evidence="6 12" id="KW-0067">ATP-binding</keyword>
<dbReference type="SMART" id="SM00382">
    <property type="entry name" value="AAA"/>
    <property type="match status" value="1"/>
</dbReference>
<evidence type="ECO:0000256" key="1">
    <source>
        <dbReference type="ARBA" id="ARBA00004651"/>
    </source>
</evidence>
<dbReference type="Gene3D" id="3.40.50.300">
    <property type="entry name" value="P-loop containing nucleotide triphosphate hydrolases"/>
    <property type="match status" value="1"/>
</dbReference>
<feature type="transmembrane region" description="Helical" evidence="9">
    <location>
        <begin position="52"/>
        <end position="76"/>
    </location>
</feature>
<dbReference type="PANTHER" id="PTHR43394:SF1">
    <property type="entry name" value="ATP-BINDING CASSETTE SUB-FAMILY B MEMBER 10, MITOCHONDRIAL"/>
    <property type="match status" value="1"/>
</dbReference>
<dbReference type="GO" id="GO:0016887">
    <property type="term" value="F:ATP hydrolysis activity"/>
    <property type="evidence" value="ECO:0007669"/>
    <property type="project" value="InterPro"/>
</dbReference>
<dbReference type="Pfam" id="PF00664">
    <property type="entry name" value="ABC_membrane"/>
    <property type="match status" value="1"/>
</dbReference>
<dbReference type="EMBL" id="BMIR01000007">
    <property type="protein sequence ID" value="GGE40508.1"/>
    <property type="molecule type" value="Genomic_DNA"/>
</dbReference>
<accession>A0A8J2VNQ5</accession>
<dbReference type="PROSITE" id="PS50893">
    <property type="entry name" value="ABC_TRANSPORTER_2"/>
    <property type="match status" value="1"/>
</dbReference>
<dbReference type="PANTHER" id="PTHR43394">
    <property type="entry name" value="ATP-DEPENDENT PERMEASE MDL1, MITOCHONDRIAL"/>
    <property type="match status" value="1"/>
</dbReference>
<feature type="transmembrane region" description="Helical" evidence="9">
    <location>
        <begin position="274"/>
        <end position="296"/>
    </location>
</feature>
<keyword evidence="8 9" id="KW-0472">Membrane</keyword>
<keyword evidence="2" id="KW-0813">Transport</keyword>
<evidence type="ECO:0000256" key="2">
    <source>
        <dbReference type="ARBA" id="ARBA00022448"/>
    </source>
</evidence>
<evidence type="ECO:0000256" key="7">
    <source>
        <dbReference type="ARBA" id="ARBA00022989"/>
    </source>
</evidence>
<evidence type="ECO:0000313" key="13">
    <source>
        <dbReference type="Proteomes" id="UP000628775"/>
    </source>
</evidence>
<comment type="subcellular location">
    <subcellularLocation>
        <location evidence="1">Cell membrane</location>
        <topology evidence="1">Multi-pass membrane protein</topology>
    </subcellularLocation>
</comment>
<gene>
    <name evidence="12" type="ORF">GCM10011391_19100</name>
</gene>
<keyword evidence="7 9" id="KW-1133">Transmembrane helix</keyword>
<keyword evidence="4 9" id="KW-0812">Transmembrane</keyword>
<feature type="transmembrane region" description="Helical" evidence="9">
    <location>
        <begin position="155"/>
        <end position="174"/>
    </location>
</feature>
<dbReference type="InterPro" id="IPR027417">
    <property type="entry name" value="P-loop_NTPase"/>
</dbReference>
<dbReference type="GO" id="GO:0005524">
    <property type="term" value="F:ATP binding"/>
    <property type="evidence" value="ECO:0007669"/>
    <property type="project" value="UniProtKB-KW"/>
</dbReference>
<feature type="transmembrane region" description="Helical" evidence="9">
    <location>
        <begin position="129"/>
        <end position="149"/>
    </location>
</feature>
<dbReference type="PROSITE" id="PS50929">
    <property type="entry name" value="ABC_TM1F"/>
    <property type="match status" value="1"/>
</dbReference>
<dbReference type="InterPro" id="IPR003439">
    <property type="entry name" value="ABC_transporter-like_ATP-bd"/>
</dbReference>
<evidence type="ECO:0000256" key="9">
    <source>
        <dbReference type="SAM" id="Phobius"/>
    </source>
</evidence>
<dbReference type="Proteomes" id="UP000628775">
    <property type="component" value="Unassembled WGS sequence"/>
</dbReference>
<dbReference type="GO" id="GO:0015421">
    <property type="term" value="F:ABC-type oligopeptide transporter activity"/>
    <property type="evidence" value="ECO:0007669"/>
    <property type="project" value="TreeGrafter"/>
</dbReference>
<dbReference type="SUPFAM" id="SSF52540">
    <property type="entry name" value="P-loop containing nucleoside triphosphate hydrolases"/>
    <property type="match status" value="1"/>
</dbReference>
<dbReference type="InterPro" id="IPR036640">
    <property type="entry name" value="ABC1_TM_sf"/>
</dbReference>
<comment type="caution">
    <text evidence="12">The sequence shown here is derived from an EMBL/GenBank/DDBJ whole genome shotgun (WGS) entry which is preliminary data.</text>
</comment>
<dbReference type="FunFam" id="1.20.1560.10:FF:000040">
    <property type="entry name" value="Multidrug ABC transporter ATP-binding protein"/>
    <property type="match status" value="1"/>
</dbReference>
<keyword evidence="5" id="KW-0547">Nucleotide-binding</keyword>
<dbReference type="InterPro" id="IPR003593">
    <property type="entry name" value="AAA+_ATPase"/>
</dbReference>
<keyword evidence="13" id="KW-1185">Reference proteome</keyword>
<evidence type="ECO:0000259" key="11">
    <source>
        <dbReference type="PROSITE" id="PS50929"/>
    </source>
</evidence>
<dbReference type="Gene3D" id="1.20.1560.10">
    <property type="entry name" value="ABC transporter type 1, transmembrane domain"/>
    <property type="match status" value="1"/>
</dbReference>
<keyword evidence="3" id="KW-1003">Cell membrane</keyword>
<evidence type="ECO:0000256" key="3">
    <source>
        <dbReference type="ARBA" id="ARBA00022475"/>
    </source>
</evidence>
<evidence type="ECO:0000256" key="5">
    <source>
        <dbReference type="ARBA" id="ARBA00022741"/>
    </source>
</evidence>
<sequence length="577" mass="64589">MLALFKFFKPYKWFILAILIFTLLQALSNLYLPTLMSDIVDKGIVNNDISYIIKIGIYMLIISVIAAVFSIITSFLSAKTAIGFGRDVRNEMFSRVESFSLQEFDTIGTASIITRTTNDILQVQQVYMMIFRVMITAPMMCIGGIVMALSKDKMLSLVVIVAMPILFVIIWSIGKRGMPLFRAIQKRLDRMNLVLRERLTGIRVVRAFNRSDHEEKRFEKANHDLAASAIKVNKIMAMMMPSMMLILNLATIAIVWFGSIRIDHGHMQVGDLMAFIQYAMQIMFSLIMLSMMFVMVPRASASATRIQEVLTTEPSIIEDGAVEAEQPISRKEGITFQKVTFNYPGAEKPALADITFTARPGEVTAIIGGTGSGKSTLLKLIERFYDYQEGQITIGGREITQWPLKQLRSQIGYVPQKVALFSGTVNENIKFGKREVSDEEIRHVAQVAQASEFIARMKEGYETYLTQNASNLSGGQKQRLSIARALIRKPAIYLFDDSFSALDYKTDAALRSALVEETKEATMLIVAQRVSTVMHADQIIVLEDGHMVGIGTHEQLLNECSVYKEIVASQIKGEGIA</sequence>
<evidence type="ECO:0000256" key="6">
    <source>
        <dbReference type="ARBA" id="ARBA00022840"/>
    </source>
</evidence>
<protein>
    <submittedName>
        <fullName evidence="12">Multidrug ABC transporter ATP-binding protein</fullName>
    </submittedName>
</protein>
<reference evidence="12" key="2">
    <citation type="submission" date="2020-09" db="EMBL/GenBank/DDBJ databases">
        <authorList>
            <person name="Sun Q."/>
            <person name="Zhou Y."/>
        </authorList>
    </citation>
    <scope>NUCLEOTIDE SEQUENCE</scope>
    <source>
        <strain evidence="12">CGMCC 1.15371</strain>
    </source>
</reference>
<feature type="domain" description="ABC transmembrane type-1" evidence="11">
    <location>
        <begin position="16"/>
        <end position="298"/>
    </location>
</feature>
<dbReference type="FunFam" id="3.40.50.300:FF:000221">
    <property type="entry name" value="Multidrug ABC transporter ATP-binding protein"/>
    <property type="match status" value="1"/>
</dbReference>
<dbReference type="SUPFAM" id="SSF90123">
    <property type="entry name" value="ABC transporter transmembrane region"/>
    <property type="match status" value="1"/>
</dbReference>
<dbReference type="InterPro" id="IPR039421">
    <property type="entry name" value="Type_1_exporter"/>
</dbReference>
<evidence type="ECO:0000256" key="4">
    <source>
        <dbReference type="ARBA" id="ARBA00022692"/>
    </source>
</evidence>
<dbReference type="GO" id="GO:0005886">
    <property type="term" value="C:plasma membrane"/>
    <property type="evidence" value="ECO:0007669"/>
    <property type="project" value="UniProtKB-SubCell"/>
</dbReference>
<proteinExistence type="predicted"/>
<dbReference type="InterPro" id="IPR011527">
    <property type="entry name" value="ABC1_TM_dom"/>
</dbReference>
<reference evidence="12" key="1">
    <citation type="journal article" date="2014" name="Int. J. Syst. Evol. Microbiol.">
        <title>Complete genome sequence of Corynebacterium casei LMG S-19264T (=DSM 44701T), isolated from a smear-ripened cheese.</title>
        <authorList>
            <consortium name="US DOE Joint Genome Institute (JGI-PGF)"/>
            <person name="Walter F."/>
            <person name="Albersmeier A."/>
            <person name="Kalinowski J."/>
            <person name="Ruckert C."/>
        </authorList>
    </citation>
    <scope>NUCLEOTIDE SEQUENCE</scope>
    <source>
        <strain evidence="12">CGMCC 1.15371</strain>
    </source>
</reference>
<evidence type="ECO:0000256" key="8">
    <source>
        <dbReference type="ARBA" id="ARBA00023136"/>
    </source>
</evidence>
<evidence type="ECO:0000259" key="10">
    <source>
        <dbReference type="PROSITE" id="PS50893"/>
    </source>
</evidence>
<dbReference type="Pfam" id="PF00005">
    <property type="entry name" value="ABC_tran"/>
    <property type="match status" value="1"/>
</dbReference>
<organism evidence="12 13">
    <name type="scientific">Pullulanibacillus camelliae</name>
    <dbReference type="NCBI Taxonomy" id="1707096"/>
    <lineage>
        <taxon>Bacteria</taxon>
        <taxon>Bacillati</taxon>
        <taxon>Bacillota</taxon>
        <taxon>Bacilli</taxon>
        <taxon>Bacillales</taxon>
        <taxon>Sporolactobacillaceae</taxon>
        <taxon>Pullulanibacillus</taxon>
    </lineage>
</organism>
<feature type="transmembrane region" description="Helical" evidence="9">
    <location>
        <begin position="243"/>
        <end position="262"/>
    </location>
</feature>
<evidence type="ECO:0000313" key="12">
    <source>
        <dbReference type="EMBL" id="GGE40508.1"/>
    </source>
</evidence>
<dbReference type="PROSITE" id="PS00211">
    <property type="entry name" value="ABC_TRANSPORTER_1"/>
    <property type="match status" value="1"/>
</dbReference>